<dbReference type="EMBL" id="PVBS01000001">
    <property type="protein sequence ID" value="PRD57238.1"/>
    <property type="molecule type" value="Genomic_DNA"/>
</dbReference>
<reference evidence="2 3" key="1">
    <citation type="submission" date="2018-02" db="EMBL/GenBank/DDBJ databases">
        <title>The draft genome of Sphingobacterium gobiense H7.</title>
        <authorList>
            <person name="Li L."/>
            <person name="Liu L."/>
            <person name="Zhang X."/>
            <person name="Wang T."/>
            <person name="Liang L."/>
        </authorList>
    </citation>
    <scope>NUCLEOTIDE SEQUENCE [LARGE SCALE GENOMIC DNA]</scope>
    <source>
        <strain evidence="2 3">ACCC 05757</strain>
    </source>
</reference>
<dbReference type="Proteomes" id="UP000238642">
    <property type="component" value="Unassembled WGS sequence"/>
</dbReference>
<accession>A0A2S9JVD9</accession>
<name>A0A2S9JVD9_9SPHI</name>
<evidence type="ECO:0000256" key="1">
    <source>
        <dbReference type="SAM" id="Phobius"/>
    </source>
</evidence>
<proteinExistence type="predicted"/>
<dbReference type="AlphaFoldDB" id="A0A2S9JVD9"/>
<dbReference type="RefSeq" id="WP_105724823.1">
    <property type="nucleotide sequence ID" value="NZ_PVBS01000001.1"/>
</dbReference>
<feature type="transmembrane region" description="Helical" evidence="1">
    <location>
        <begin position="134"/>
        <end position="152"/>
    </location>
</feature>
<sequence length="195" mass="22286">MENGEFFLLLQKIFLFSNVKHVTQIVVFILASISLIQAQPQRIDDFIVKENLTQNSKLAIIALDSAEQPLESINGTFVFNLNGFQQDLQFHDGIAVVQHPIESSTLVFFKHKNQDKTVNKLYYIHKKDSELKPFQINGLLLLFIPLAILLIAYLFKRFLVTFVILALVYAYFHFSKGLDVSNIAESILDALKNLI</sequence>
<protein>
    <submittedName>
        <fullName evidence="2">Uncharacterized protein</fullName>
    </submittedName>
</protein>
<organism evidence="2 3">
    <name type="scientific">Sphingobacterium gobiense</name>
    <dbReference type="NCBI Taxonomy" id="1382456"/>
    <lineage>
        <taxon>Bacteria</taxon>
        <taxon>Pseudomonadati</taxon>
        <taxon>Bacteroidota</taxon>
        <taxon>Sphingobacteriia</taxon>
        <taxon>Sphingobacteriales</taxon>
        <taxon>Sphingobacteriaceae</taxon>
        <taxon>Sphingobacterium</taxon>
    </lineage>
</organism>
<gene>
    <name evidence="2" type="ORF">C5749_08575</name>
</gene>
<keyword evidence="1" id="KW-0472">Membrane</keyword>
<keyword evidence="1" id="KW-1133">Transmembrane helix</keyword>
<keyword evidence="1" id="KW-0812">Transmembrane</keyword>
<keyword evidence="3" id="KW-1185">Reference proteome</keyword>
<comment type="caution">
    <text evidence="2">The sequence shown here is derived from an EMBL/GenBank/DDBJ whole genome shotgun (WGS) entry which is preliminary data.</text>
</comment>
<feature type="transmembrane region" description="Helical" evidence="1">
    <location>
        <begin position="158"/>
        <end position="174"/>
    </location>
</feature>
<dbReference type="OrthoDB" id="793869at2"/>
<evidence type="ECO:0000313" key="2">
    <source>
        <dbReference type="EMBL" id="PRD57238.1"/>
    </source>
</evidence>
<evidence type="ECO:0000313" key="3">
    <source>
        <dbReference type="Proteomes" id="UP000238642"/>
    </source>
</evidence>